<dbReference type="Proteomes" id="UP000615003">
    <property type="component" value="Unassembled WGS sequence"/>
</dbReference>
<organism evidence="1 2">
    <name type="scientific">Pseudoalteromonas carrageenovora IAM 12662</name>
    <dbReference type="NCBI Taxonomy" id="1314868"/>
    <lineage>
        <taxon>Bacteria</taxon>
        <taxon>Pseudomonadati</taxon>
        <taxon>Pseudomonadota</taxon>
        <taxon>Gammaproteobacteria</taxon>
        <taxon>Alteromonadales</taxon>
        <taxon>Pseudoalteromonadaceae</taxon>
        <taxon>Pseudoalteromonas</taxon>
    </lineage>
</organism>
<name>A0ABR9EQM3_PSEVC</name>
<evidence type="ECO:0008006" key="3">
    <source>
        <dbReference type="Google" id="ProtNLM"/>
    </source>
</evidence>
<keyword evidence="2" id="KW-1185">Reference proteome</keyword>
<comment type="caution">
    <text evidence="1">The sequence shown here is derived from an EMBL/GenBank/DDBJ whole genome shotgun (WGS) entry which is preliminary data.</text>
</comment>
<evidence type="ECO:0000313" key="2">
    <source>
        <dbReference type="Proteomes" id="UP000615003"/>
    </source>
</evidence>
<accession>A0ABR9EQM3</accession>
<sequence length="45" mass="5114">MKIKFDHETLLKVVATIKSQLEQSFKFLFSSDKQLLSLALLSSAE</sequence>
<protein>
    <recommendedName>
        <fullName evidence="3">DNA polymerase III subunit beta</fullName>
    </recommendedName>
</protein>
<evidence type="ECO:0000313" key="1">
    <source>
        <dbReference type="EMBL" id="MBE0382156.1"/>
    </source>
</evidence>
<reference evidence="1 2" key="1">
    <citation type="submission" date="2015-06" db="EMBL/GenBank/DDBJ databases">
        <title>Genome sequence of Pseudoalteromonas carrageenovora.</title>
        <authorList>
            <person name="Xie B.-B."/>
            <person name="Rong J.-C."/>
            <person name="Qin Q.-L."/>
            <person name="Zhang Y.-Z."/>
        </authorList>
    </citation>
    <scope>NUCLEOTIDE SEQUENCE [LARGE SCALE GENOMIC DNA]</scope>
    <source>
        <strain evidence="1 2">IAM 12662</strain>
    </source>
</reference>
<proteinExistence type="predicted"/>
<gene>
    <name evidence="1" type="ORF">PCARR_a0433</name>
</gene>
<dbReference type="EMBL" id="AQGW01000018">
    <property type="protein sequence ID" value="MBE0382156.1"/>
    <property type="molecule type" value="Genomic_DNA"/>
</dbReference>